<reference evidence="7" key="1">
    <citation type="submission" date="2013-08" db="EMBL/GenBank/DDBJ databases">
        <authorList>
            <person name="Mendez C."/>
            <person name="Richter M."/>
            <person name="Ferrer M."/>
            <person name="Sanchez J."/>
        </authorList>
    </citation>
    <scope>NUCLEOTIDE SEQUENCE</scope>
</reference>
<organism evidence="7">
    <name type="scientific">mine drainage metagenome</name>
    <dbReference type="NCBI Taxonomy" id="410659"/>
    <lineage>
        <taxon>unclassified sequences</taxon>
        <taxon>metagenomes</taxon>
        <taxon>ecological metagenomes</taxon>
    </lineage>
</organism>
<reference evidence="7" key="2">
    <citation type="journal article" date="2014" name="ISME J.">
        <title>Microbial stratification in low pH oxic and suboxic macroscopic growths along an acid mine drainage.</title>
        <authorList>
            <person name="Mendez-Garcia C."/>
            <person name="Mesa V."/>
            <person name="Sprenger R.R."/>
            <person name="Richter M."/>
            <person name="Diez M.S."/>
            <person name="Solano J."/>
            <person name="Bargiela R."/>
            <person name="Golyshina O.V."/>
            <person name="Manteca A."/>
            <person name="Ramos J.L."/>
            <person name="Gallego J.R."/>
            <person name="Llorente I."/>
            <person name="Martins Dos Santos V.A."/>
            <person name="Jensen O.N."/>
            <person name="Pelaez A.I."/>
            <person name="Sanchez J."/>
            <person name="Ferrer M."/>
        </authorList>
    </citation>
    <scope>NUCLEOTIDE SEQUENCE</scope>
</reference>
<keyword evidence="6" id="KW-0961">Cell wall biogenesis/degradation</keyword>
<dbReference type="GO" id="GO:0016755">
    <property type="term" value="F:aminoacyltransferase activity"/>
    <property type="evidence" value="ECO:0007669"/>
    <property type="project" value="InterPro"/>
</dbReference>
<accession>T0ZKR8</accession>
<evidence type="ECO:0000256" key="3">
    <source>
        <dbReference type="ARBA" id="ARBA00022960"/>
    </source>
</evidence>
<dbReference type="SUPFAM" id="SSF55729">
    <property type="entry name" value="Acyl-CoA N-acyltransferases (Nat)"/>
    <property type="match status" value="2"/>
</dbReference>
<dbReference type="GO" id="GO:0008360">
    <property type="term" value="P:regulation of cell shape"/>
    <property type="evidence" value="ECO:0007669"/>
    <property type="project" value="UniProtKB-KW"/>
</dbReference>
<keyword evidence="5" id="KW-0012">Acyltransferase</keyword>
<dbReference type="PANTHER" id="PTHR36174">
    <property type="entry name" value="LIPID II:GLYCINE GLYCYLTRANSFERASE"/>
    <property type="match status" value="1"/>
</dbReference>
<protein>
    <submittedName>
        <fullName evidence="7">Methicillin resistance protein</fullName>
    </submittedName>
</protein>
<dbReference type="GO" id="GO:0071555">
    <property type="term" value="P:cell wall organization"/>
    <property type="evidence" value="ECO:0007669"/>
    <property type="project" value="UniProtKB-KW"/>
</dbReference>
<keyword evidence="2" id="KW-0808">Transferase</keyword>
<feature type="non-terminal residue" evidence="7">
    <location>
        <position position="1"/>
    </location>
</feature>
<gene>
    <name evidence="7" type="ORF">B1A_14883</name>
</gene>
<dbReference type="InterPro" id="IPR050644">
    <property type="entry name" value="PG_Glycine_Bridge_Synth"/>
</dbReference>
<dbReference type="InterPro" id="IPR003447">
    <property type="entry name" value="FEMABX"/>
</dbReference>
<evidence type="ECO:0000256" key="2">
    <source>
        <dbReference type="ARBA" id="ARBA00022679"/>
    </source>
</evidence>
<evidence type="ECO:0000256" key="6">
    <source>
        <dbReference type="ARBA" id="ARBA00023316"/>
    </source>
</evidence>
<name>T0ZKR8_9ZZZZ</name>
<dbReference type="PROSITE" id="PS51191">
    <property type="entry name" value="FEMABX"/>
    <property type="match status" value="1"/>
</dbReference>
<proteinExistence type="inferred from homology"/>
<keyword evidence="3" id="KW-0133">Cell shape</keyword>
<evidence type="ECO:0000313" key="7">
    <source>
        <dbReference type="EMBL" id="EQD45258.1"/>
    </source>
</evidence>
<dbReference type="InterPro" id="IPR016181">
    <property type="entry name" value="Acyl_CoA_acyltransferase"/>
</dbReference>
<evidence type="ECO:0000256" key="5">
    <source>
        <dbReference type="ARBA" id="ARBA00023315"/>
    </source>
</evidence>
<dbReference type="PANTHER" id="PTHR36174:SF1">
    <property type="entry name" value="LIPID II:GLYCINE GLYCYLTRANSFERASE"/>
    <property type="match status" value="1"/>
</dbReference>
<dbReference type="GO" id="GO:0009252">
    <property type="term" value="P:peptidoglycan biosynthetic process"/>
    <property type="evidence" value="ECO:0007669"/>
    <property type="project" value="UniProtKB-KW"/>
</dbReference>
<dbReference type="Pfam" id="PF02388">
    <property type="entry name" value="FemAB"/>
    <property type="match status" value="1"/>
</dbReference>
<feature type="non-terminal residue" evidence="7">
    <location>
        <position position="168"/>
    </location>
</feature>
<keyword evidence="4" id="KW-0573">Peptidoglycan synthesis</keyword>
<sequence length="168" mass="19101">RAAIQILHRSLLPGGIGWAYAPRGPALAALADSVAAERLMERARAELLRRRILALRLDPEWELNSPSAEALRRRLRLRPARFDIQHRQTWLVELGSTSQTTMAALPASTRRNVRIAERAGIEVSAGRDPHDVERFYQLHLETVRRQDFQTRPLSYYQATLEELGAVAF</sequence>
<comment type="caution">
    <text evidence="7">The sequence shown here is derived from an EMBL/GenBank/DDBJ whole genome shotgun (WGS) entry which is preliminary data.</text>
</comment>
<evidence type="ECO:0000256" key="4">
    <source>
        <dbReference type="ARBA" id="ARBA00022984"/>
    </source>
</evidence>
<comment type="similarity">
    <text evidence="1">Belongs to the FemABX family.</text>
</comment>
<dbReference type="EMBL" id="AUZX01010934">
    <property type="protein sequence ID" value="EQD45258.1"/>
    <property type="molecule type" value="Genomic_DNA"/>
</dbReference>
<dbReference type="AlphaFoldDB" id="T0ZKR8"/>
<evidence type="ECO:0000256" key="1">
    <source>
        <dbReference type="ARBA" id="ARBA00009943"/>
    </source>
</evidence>
<dbReference type="Gene3D" id="3.40.630.30">
    <property type="match status" value="2"/>
</dbReference>